<name>A0A8H4GG09_9EURO</name>
<comment type="caution">
    <text evidence="1">The sequence shown here is derived from an EMBL/GenBank/DDBJ whole genome shotgun (WGS) entry which is preliminary data.</text>
</comment>
<reference evidence="1" key="2">
    <citation type="submission" date="2020-04" db="EMBL/GenBank/DDBJ databases">
        <authorList>
            <person name="Santos R.A.C."/>
            <person name="Steenwyk J.L."/>
            <person name="Rivero-Menendez O."/>
            <person name="Mead M.E."/>
            <person name="Silva L.P."/>
            <person name="Bastos R.W."/>
            <person name="Alastruey-Izquierdo A."/>
            <person name="Goldman G.H."/>
            <person name="Rokas A."/>
        </authorList>
    </citation>
    <scope>NUCLEOTIDE SEQUENCE</scope>
    <source>
        <strain evidence="1">CNM-CM6805</strain>
    </source>
</reference>
<dbReference type="Gene3D" id="3.40.630.30">
    <property type="match status" value="1"/>
</dbReference>
<accession>A0A8H4GG09</accession>
<keyword evidence="2" id="KW-1185">Reference proteome</keyword>
<dbReference type="EMBL" id="JAAAPX010000309">
    <property type="protein sequence ID" value="KAF4225935.1"/>
    <property type="molecule type" value="Genomic_DNA"/>
</dbReference>
<dbReference type="Proteomes" id="UP000653565">
    <property type="component" value="Unassembled WGS sequence"/>
</dbReference>
<reference evidence="1" key="1">
    <citation type="journal article" date="2020" name="bioRxiv">
        <title>Genomic and phenotypic heterogeneity of clinical isolates of the human pathogens Aspergillus fumigatus, Aspergillus lentulus and Aspergillus fumigatiaffinis.</title>
        <authorList>
            <person name="dos Santos R.A.C."/>
            <person name="Steenwyk J.L."/>
            <person name="Rivero-Menendez O."/>
            <person name="Mead M.E."/>
            <person name="Silva L.P."/>
            <person name="Bastos R.W."/>
            <person name="Alastruey-Izquierdo A."/>
            <person name="Goldman G.H."/>
            <person name="Rokas A."/>
        </authorList>
    </citation>
    <scope>NUCLEOTIDE SEQUENCE</scope>
    <source>
        <strain evidence="1">CNM-CM6805</strain>
    </source>
</reference>
<gene>
    <name evidence="1" type="ORF">CNMCM6805_005610</name>
</gene>
<dbReference type="AlphaFoldDB" id="A0A8H4GG09"/>
<protein>
    <recommendedName>
        <fullName evidence="3">N-acetyltransferase domain-containing protein</fullName>
    </recommendedName>
</protein>
<proteinExistence type="predicted"/>
<sequence length="330" mass="37561">MLDHNALRLKVKERPDLWDTMEDPYHPLNTAWPAFLDQRITYQTYCPKLIEYDELARDHIVVACARSIPFFWPEIRQGEENRKSKISRAVLETLPDGGYDTIPSRDVRQYLTRARLSGAAVALTKDQEHDTPLCLRADPPNALSAISITVQPNRRLRGLAEALIGIMKATARKERLQLLVVPLRPTRKADFPPSPMHEYIKLCVEHLHTPSTLGSKPQDDNPRDGRACFDPWLRKHLLPGGQVIKVAPRSMTVQGSREDWKQWTGKDVFHHCSPEPEASAEVCFPGGLAPLTLDVNAETGVYMEPNVWLFHDLEDEQKTARGDYPIPFHQ</sequence>
<dbReference type="OrthoDB" id="5333917at2759"/>
<evidence type="ECO:0008006" key="3">
    <source>
        <dbReference type="Google" id="ProtNLM"/>
    </source>
</evidence>
<evidence type="ECO:0000313" key="2">
    <source>
        <dbReference type="Proteomes" id="UP000653565"/>
    </source>
</evidence>
<organism evidence="1 2">
    <name type="scientific">Aspergillus fumigatiaffinis</name>
    <dbReference type="NCBI Taxonomy" id="340414"/>
    <lineage>
        <taxon>Eukaryota</taxon>
        <taxon>Fungi</taxon>
        <taxon>Dikarya</taxon>
        <taxon>Ascomycota</taxon>
        <taxon>Pezizomycotina</taxon>
        <taxon>Eurotiomycetes</taxon>
        <taxon>Eurotiomycetidae</taxon>
        <taxon>Eurotiales</taxon>
        <taxon>Aspergillaceae</taxon>
        <taxon>Aspergillus</taxon>
        <taxon>Aspergillus subgen. Fumigati</taxon>
    </lineage>
</organism>
<evidence type="ECO:0000313" key="1">
    <source>
        <dbReference type="EMBL" id="KAF4225935.1"/>
    </source>
</evidence>